<dbReference type="AlphaFoldDB" id="A0A6A6JSK9"/>
<dbReference type="Proteomes" id="UP000800097">
    <property type="component" value="Unassembled WGS sequence"/>
</dbReference>
<dbReference type="GeneID" id="54550835"/>
<protein>
    <submittedName>
        <fullName evidence="2">Uncharacterized protein</fullName>
    </submittedName>
</protein>
<dbReference type="EMBL" id="ML986486">
    <property type="protein sequence ID" value="KAF2279244.1"/>
    <property type="molecule type" value="Genomic_DNA"/>
</dbReference>
<feature type="compositionally biased region" description="Polar residues" evidence="1">
    <location>
        <begin position="54"/>
        <end position="66"/>
    </location>
</feature>
<proteinExistence type="predicted"/>
<gene>
    <name evidence="2" type="ORF">EI97DRAFT_430341</name>
</gene>
<name>A0A6A6JSK9_WESOR</name>
<organism evidence="2 3">
    <name type="scientific">Westerdykella ornata</name>
    <dbReference type="NCBI Taxonomy" id="318751"/>
    <lineage>
        <taxon>Eukaryota</taxon>
        <taxon>Fungi</taxon>
        <taxon>Dikarya</taxon>
        <taxon>Ascomycota</taxon>
        <taxon>Pezizomycotina</taxon>
        <taxon>Dothideomycetes</taxon>
        <taxon>Pleosporomycetidae</taxon>
        <taxon>Pleosporales</taxon>
        <taxon>Sporormiaceae</taxon>
        <taxon>Westerdykella</taxon>
    </lineage>
</organism>
<feature type="region of interest" description="Disordered" evidence="1">
    <location>
        <begin position="54"/>
        <end position="81"/>
    </location>
</feature>
<evidence type="ECO:0000256" key="1">
    <source>
        <dbReference type="SAM" id="MobiDB-lite"/>
    </source>
</evidence>
<reference evidence="2" key="1">
    <citation type="journal article" date="2020" name="Stud. Mycol.">
        <title>101 Dothideomycetes genomes: a test case for predicting lifestyles and emergence of pathogens.</title>
        <authorList>
            <person name="Haridas S."/>
            <person name="Albert R."/>
            <person name="Binder M."/>
            <person name="Bloem J."/>
            <person name="Labutti K."/>
            <person name="Salamov A."/>
            <person name="Andreopoulos B."/>
            <person name="Baker S."/>
            <person name="Barry K."/>
            <person name="Bills G."/>
            <person name="Bluhm B."/>
            <person name="Cannon C."/>
            <person name="Castanera R."/>
            <person name="Culley D."/>
            <person name="Daum C."/>
            <person name="Ezra D."/>
            <person name="Gonzalez J."/>
            <person name="Henrissat B."/>
            <person name="Kuo A."/>
            <person name="Liang C."/>
            <person name="Lipzen A."/>
            <person name="Lutzoni F."/>
            <person name="Magnuson J."/>
            <person name="Mondo S."/>
            <person name="Nolan M."/>
            <person name="Ohm R."/>
            <person name="Pangilinan J."/>
            <person name="Park H.-J."/>
            <person name="Ramirez L."/>
            <person name="Alfaro M."/>
            <person name="Sun H."/>
            <person name="Tritt A."/>
            <person name="Yoshinaga Y."/>
            <person name="Zwiers L.-H."/>
            <person name="Turgeon B."/>
            <person name="Goodwin S."/>
            <person name="Spatafora J."/>
            <person name="Crous P."/>
            <person name="Grigoriev I."/>
        </authorList>
    </citation>
    <scope>NUCLEOTIDE SEQUENCE</scope>
    <source>
        <strain evidence="2">CBS 379.55</strain>
    </source>
</reference>
<evidence type="ECO:0000313" key="3">
    <source>
        <dbReference type="Proteomes" id="UP000800097"/>
    </source>
</evidence>
<sequence length="193" mass="21797">MCTDCVRDTYIHNNHHPQAAVEPVCPESKLSNIGQTYPSSTVVLRSHWDSVPTNAIPSTTTMSHRSLQPPKSPYPSLPASPRANRSQLFSINTDVCNTTTPPMSEKTVPQDLVDRRGRRRDSLVFIDATIPTSPLSSTSTHEPDAAFDGLVPRRRNGFARLFSCFGREERARRRTERHTEYVKVGEDRHWTEL</sequence>
<evidence type="ECO:0000313" key="2">
    <source>
        <dbReference type="EMBL" id="KAF2279244.1"/>
    </source>
</evidence>
<accession>A0A6A6JSK9</accession>
<dbReference type="OrthoDB" id="3786746at2759"/>
<dbReference type="RefSeq" id="XP_033656783.1">
    <property type="nucleotide sequence ID" value="XM_033797660.1"/>
</dbReference>
<keyword evidence="3" id="KW-1185">Reference proteome</keyword>